<dbReference type="KEGG" id="tmb:Thimo_0292"/>
<keyword evidence="2" id="KW-1185">Reference proteome</keyword>
<organism evidence="1 2">
    <name type="scientific">Thioflavicoccus mobilis 8321</name>
    <dbReference type="NCBI Taxonomy" id="765912"/>
    <lineage>
        <taxon>Bacteria</taxon>
        <taxon>Pseudomonadati</taxon>
        <taxon>Pseudomonadota</taxon>
        <taxon>Gammaproteobacteria</taxon>
        <taxon>Chromatiales</taxon>
        <taxon>Chromatiaceae</taxon>
        <taxon>Thioflavicoccus</taxon>
    </lineage>
</organism>
<dbReference type="HOGENOM" id="CLU_2439848_0_0_6"/>
<dbReference type="Proteomes" id="UP000010816">
    <property type="component" value="Chromosome"/>
</dbReference>
<protein>
    <submittedName>
        <fullName evidence="1">Uncharacterized protein</fullName>
    </submittedName>
</protein>
<accession>L0GTM6</accession>
<gene>
    <name evidence="1" type="ORF">Thimo_0292</name>
</gene>
<dbReference type="EMBL" id="CP003051">
    <property type="protein sequence ID" value="AGA89162.1"/>
    <property type="molecule type" value="Genomic_DNA"/>
</dbReference>
<dbReference type="STRING" id="765912.Thimo_0292"/>
<evidence type="ECO:0000313" key="2">
    <source>
        <dbReference type="Proteomes" id="UP000010816"/>
    </source>
</evidence>
<reference evidence="1 2" key="1">
    <citation type="submission" date="2011-09" db="EMBL/GenBank/DDBJ databases">
        <title>Complete sequence of chromosome of Thioflavicoccus mobilis 8321.</title>
        <authorList>
            <consortium name="US DOE Joint Genome Institute"/>
            <person name="Lucas S."/>
            <person name="Han J."/>
            <person name="Lapidus A."/>
            <person name="Cheng J.-F."/>
            <person name="Goodwin L."/>
            <person name="Pitluck S."/>
            <person name="Peters L."/>
            <person name="Ovchinnikova G."/>
            <person name="Lu M."/>
            <person name="Detter J.C."/>
            <person name="Han C."/>
            <person name="Tapia R."/>
            <person name="Land M."/>
            <person name="Hauser L."/>
            <person name="Kyrpides N."/>
            <person name="Ivanova N."/>
            <person name="Pagani I."/>
            <person name="Vogl K."/>
            <person name="Liu Z."/>
            <person name="Imhoff J."/>
            <person name="Thiel V."/>
            <person name="Frigaard N.-U."/>
            <person name="Bryant D."/>
            <person name="Woyke T."/>
        </authorList>
    </citation>
    <scope>NUCLEOTIDE SEQUENCE [LARGE SCALE GENOMIC DNA]</scope>
    <source>
        <strain evidence="1 2">8321</strain>
    </source>
</reference>
<name>L0GTM6_9GAMM</name>
<sequence length="90" mass="10382">MNETDSDNGSPNPRRFCHIDDEVILNLREESEERKKTETGVSKSLAHPFGAFSPVTERCVRIRRQSQDIKAKSPQIFRCINAIQLRLGRR</sequence>
<evidence type="ECO:0000313" key="1">
    <source>
        <dbReference type="EMBL" id="AGA89162.1"/>
    </source>
</evidence>
<proteinExistence type="predicted"/>
<dbReference type="RefSeq" id="WP_015279312.1">
    <property type="nucleotide sequence ID" value="NC_019940.1"/>
</dbReference>
<dbReference type="AlphaFoldDB" id="L0GTM6"/>